<comment type="caution">
    <text evidence="1">The sequence shown here is derived from an EMBL/GenBank/DDBJ whole genome shotgun (WGS) entry which is preliminary data.</text>
</comment>
<keyword evidence="2" id="KW-1185">Reference proteome</keyword>
<name>A0ACC2JN18_9PEZI</name>
<dbReference type="EMBL" id="JAPUUL010000931">
    <property type="protein sequence ID" value="KAJ8128883.1"/>
    <property type="molecule type" value="Genomic_DNA"/>
</dbReference>
<proteinExistence type="predicted"/>
<reference evidence="1" key="1">
    <citation type="submission" date="2022-12" db="EMBL/GenBank/DDBJ databases">
        <title>Genome Sequence of Lasiodiplodia mahajangana.</title>
        <authorList>
            <person name="Buettner E."/>
        </authorList>
    </citation>
    <scope>NUCLEOTIDE SEQUENCE</scope>
    <source>
        <strain evidence="1">VT137</strain>
    </source>
</reference>
<evidence type="ECO:0000313" key="2">
    <source>
        <dbReference type="Proteomes" id="UP001153332"/>
    </source>
</evidence>
<dbReference type="Proteomes" id="UP001153332">
    <property type="component" value="Unassembled WGS sequence"/>
</dbReference>
<organism evidence="1 2">
    <name type="scientific">Lasiodiplodia mahajangana</name>
    <dbReference type="NCBI Taxonomy" id="1108764"/>
    <lineage>
        <taxon>Eukaryota</taxon>
        <taxon>Fungi</taxon>
        <taxon>Dikarya</taxon>
        <taxon>Ascomycota</taxon>
        <taxon>Pezizomycotina</taxon>
        <taxon>Dothideomycetes</taxon>
        <taxon>Dothideomycetes incertae sedis</taxon>
        <taxon>Botryosphaeriales</taxon>
        <taxon>Botryosphaeriaceae</taxon>
        <taxon>Lasiodiplodia</taxon>
    </lineage>
</organism>
<gene>
    <name evidence="1" type="ORF">O1611_g4749</name>
</gene>
<evidence type="ECO:0000313" key="1">
    <source>
        <dbReference type="EMBL" id="KAJ8128883.1"/>
    </source>
</evidence>
<accession>A0ACC2JN18</accession>
<sequence length="302" mass="35063">MSTSSSNSSSSSSSSSRASPTIRGVPSCPDHEFLYDFESFIDPVTLGIDTDTLDIPPLTPDDLPDFPSTVSRISSSSKPSTTGTMAVFNTSNDIACKPFPTWTDMIEGMNPEQRINDWVQNIKDPSKERCYPTNLSKQMNYQKWMAIRQQVLDGQRVRLERELFRADLPKYPLSYVTGFIKRTEAQLMREARKKETAQETRRRLLLPTFERSLTIAEIRIRQENQTRGRARRVRRARIQEKHPQYAGEFWQFVEKDGHRALSRLARRLRKQALELPRRLIKRTITTAKIRLFSPVFMVKYQR</sequence>
<protein>
    <submittedName>
        <fullName evidence="1">Uncharacterized protein</fullName>
    </submittedName>
</protein>